<dbReference type="EMBL" id="CP023324">
    <property type="protein sequence ID" value="ATY62790.1"/>
    <property type="molecule type" value="Genomic_DNA"/>
</dbReference>
<gene>
    <name evidence="1" type="ORF">A9K55_007291</name>
</gene>
<dbReference type="Proteomes" id="UP000323067">
    <property type="component" value="Chromosome vii"/>
</dbReference>
<evidence type="ECO:0000313" key="2">
    <source>
        <dbReference type="Proteomes" id="UP000323067"/>
    </source>
</evidence>
<evidence type="ECO:0000313" key="1">
    <source>
        <dbReference type="EMBL" id="ATY62790.1"/>
    </source>
</evidence>
<dbReference type="VEuPathDB" id="FungiDB:A9K55_007291"/>
<protein>
    <submittedName>
        <fullName evidence="1">Integral membrane</fullName>
    </submittedName>
</protein>
<proteinExistence type="predicted"/>
<accession>A0A2H4SI77</accession>
<organism evidence="1 2">
    <name type="scientific">Cordyceps militaris</name>
    <name type="common">Caterpillar fungus</name>
    <name type="synonym">Clavaria militaris</name>
    <dbReference type="NCBI Taxonomy" id="73501"/>
    <lineage>
        <taxon>Eukaryota</taxon>
        <taxon>Fungi</taxon>
        <taxon>Dikarya</taxon>
        <taxon>Ascomycota</taxon>
        <taxon>Pezizomycotina</taxon>
        <taxon>Sordariomycetes</taxon>
        <taxon>Hypocreomycetidae</taxon>
        <taxon>Hypocreales</taxon>
        <taxon>Cordycipitaceae</taxon>
        <taxon>Cordyceps</taxon>
    </lineage>
</organism>
<reference evidence="1 2" key="1">
    <citation type="journal article" date="2017" name="BMC Genomics">
        <title>Chromosome level assembly and secondary metabolite potential of the parasitic fungus Cordyceps militaris.</title>
        <authorList>
            <person name="Kramer G.J."/>
            <person name="Nodwell J.R."/>
        </authorList>
    </citation>
    <scope>NUCLEOTIDE SEQUENCE [LARGE SCALE GENOMIC DNA]</scope>
    <source>
        <strain evidence="1 2">ATCC 34164</strain>
    </source>
</reference>
<name>A0A2H4SI77_CORMI</name>
<sequence length="60" mass="6668">METWCSHGGQPLLDAARCPTGYREQMPPQVAVGRIDSTDNSDSKTGEKCKKIWLNSVLEM</sequence>
<dbReference type="AlphaFoldDB" id="A0A2H4SI77"/>